<reference evidence="1 2" key="1">
    <citation type="submission" date="2016-11" db="EMBL/GenBank/DDBJ databases">
        <authorList>
            <person name="Jaros S."/>
            <person name="Januszkiewicz K."/>
            <person name="Wedrychowicz H."/>
        </authorList>
    </citation>
    <scope>NUCLEOTIDE SEQUENCE [LARGE SCALE GENOMIC DNA]</scope>
    <source>
        <strain evidence="1 2">DSM 44523</strain>
    </source>
</reference>
<dbReference type="AlphaFoldDB" id="A0A1M4XPM0"/>
<organism evidence="1 2">
    <name type="scientific">Streptoalloteichus hindustanus</name>
    <dbReference type="NCBI Taxonomy" id="2017"/>
    <lineage>
        <taxon>Bacteria</taxon>
        <taxon>Bacillati</taxon>
        <taxon>Actinomycetota</taxon>
        <taxon>Actinomycetes</taxon>
        <taxon>Pseudonocardiales</taxon>
        <taxon>Pseudonocardiaceae</taxon>
        <taxon>Streptoalloteichus</taxon>
    </lineage>
</organism>
<dbReference type="Proteomes" id="UP000184501">
    <property type="component" value="Unassembled WGS sequence"/>
</dbReference>
<protein>
    <recommendedName>
        <fullName evidence="3">XRE family transcriptional regulator</fullName>
    </recommendedName>
</protein>
<dbReference type="STRING" id="2017.SAMN05444320_10268"/>
<evidence type="ECO:0000313" key="1">
    <source>
        <dbReference type="EMBL" id="SHE95213.1"/>
    </source>
</evidence>
<dbReference type="SUPFAM" id="SSF48452">
    <property type="entry name" value="TPR-like"/>
    <property type="match status" value="1"/>
</dbReference>
<name>A0A1M4XPM0_STRHI</name>
<dbReference type="Gene3D" id="1.25.40.10">
    <property type="entry name" value="Tetratricopeptide repeat domain"/>
    <property type="match status" value="1"/>
</dbReference>
<sequence length="270" mass="29804">MLPGLIRDAQVAVRGALEPRERREAYALLAEVMNLVTFYVAYQPAASLLWRAVERAMAAAYEAEDPRVIAMSAWSLAQAHRDADEWEQAQEVTDRALRLLDPLLPEGSPELLGMWGSLQADAAYTAARVGDQGVALSFLDQADQAARRLPAGYYQPMTSFSAGIMRVHAVTIHVELRQAGEAARQGTAVDPAAIPSRPRRARHLIEVARAYHERREHEAVMTLLDQAYDAAPETIQFNGYARQMVGEMMNAAGRTRDRLHGLAKKVGMVS</sequence>
<accession>A0A1M4XPM0</accession>
<proteinExistence type="predicted"/>
<gene>
    <name evidence="1" type="ORF">SAMN05444320_10268</name>
</gene>
<dbReference type="EMBL" id="FQVN01000002">
    <property type="protein sequence ID" value="SHE95213.1"/>
    <property type="molecule type" value="Genomic_DNA"/>
</dbReference>
<evidence type="ECO:0000313" key="2">
    <source>
        <dbReference type="Proteomes" id="UP000184501"/>
    </source>
</evidence>
<evidence type="ECO:0008006" key="3">
    <source>
        <dbReference type="Google" id="ProtNLM"/>
    </source>
</evidence>
<dbReference type="InterPro" id="IPR011990">
    <property type="entry name" value="TPR-like_helical_dom_sf"/>
</dbReference>
<keyword evidence="2" id="KW-1185">Reference proteome</keyword>